<dbReference type="GO" id="GO:0005886">
    <property type="term" value="C:plasma membrane"/>
    <property type="evidence" value="ECO:0007669"/>
    <property type="project" value="UniProtKB-SubCell"/>
</dbReference>
<keyword evidence="4" id="KW-0997">Cell inner membrane</keyword>
<feature type="transmembrane region" description="Helical" evidence="9">
    <location>
        <begin position="103"/>
        <end position="124"/>
    </location>
</feature>
<keyword evidence="2 9" id="KW-0813">Transport</keyword>
<evidence type="ECO:0000256" key="9">
    <source>
        <dbReference type="RuleBase" id="RU363032"/>
    </source>
</evidence>
<evidence type="ECO:0000256" key="2">
    <source>
        <dbReference type="ARBA" id="ARBA00022448"/>
    </source>
</evidence>
<feature type="domain" description="ABC transmembrane type-1" evidence="10">
    <location>
        <begin position="93"/>
        <end position="273"/>
    </location>
</feature>
<dbReference type="SUPFAM" id="SSF161098">
    <property type="entry name" value="MetI-like"/>
    <property type="match status" value="1"/>
</dbReference>
<dbReference type="Pfam" id="PF00528">
    <property type="entry name" value="BPD_transp_1"/>
    <property type="match status" value="1"/>
</dbReference>
<proteinExistence type="inferred from homology"/>
<dbReference type="PANTHER" id="PTHR30151:SF7">
    <property type="entry name" value="NITRATE IMPORT PERMEASE PROTEIN NRTB"/>
    <property type="match status" value="1"/>
</dbReference>
<evidence type="ECO:0000256" key="4">
    <source>
        <dbReference type="ARBA" id="ARBA00022519"/>
    </source>
</evidence>
<evidence type="ECO:0000313" key="11">
    <source>
        <dbReference type="EMBL" id="GGG16972.1"/>
    </source>
</evidence>
<dbReference type="RefSeq" id="WP_229725451.1">
    <property type="nucleotide sequence ID" value="NZ_BMGR01000013.1"/>
</dbReference>
<reference evidence="11" key="2">
    <citation type="submission" date="2020-09" db="EMBL/GenBank/DDBJ databases">
        <authorList>
            <person name="Sun Q."/>
            <person name="Zhou Y."/>
        </authorList>
    </citation>
    <scope>NUCLEOTIDE SEQUENCE</scope>
    <source>
        <strain evidence="11">CGMCC 1.12987</strain>
    </source>
</reference>
<evidence type="ECO:0000256" key="7">
    <source>
        <dbReference type="ARBA" id="ARBA00023065"/>
    </source>
</evidence>
<evidence type="ECO:0000256" key="3">
    <source>
        <dbReference type="ARBA" id="ARBA00022475"/>
    </source>
</evidence>
<evidence type="ECO:0000256" key="6">
    <source>
        <dbReference type="ARBA" id="ARBA00022989"/>
    </source>
</evidence>
<feature type="transmembrane region" description="Helical" evidence="9">
    <location>
        <begin position="131"/>
        <end position="151"/>
    </location>
</feature>
<keyword evidence="5 9" id="KW-0812">Transmembrane</keyword>
<keyword evidence="8 9" id="KW-0472">Membrane</keyword>
<dbReference type="GO" id="GO:0006811">
    <property type="term" value="P:monoatomic ion transport"/>
    <property type="evidence" value="ECO:0007669"/>
    <property type="project" value="UniProtKB-KW"/>
</dbReference>
<feature type="transmembrane region" description="Helical" evidence="9">
    <location>
        <begin position="250"/>
        <end position="269"/>
    </location>
</feature>
<dbReference type="NCBIfam" id="TIGR01183">
    <property type="entry name" value="ntrB"/>
    <property type="match status" value="1"/>
</dbReference>
<feature type="transmembrane region" description="Helical" evidence="9">
    <location>
        <begin position="33"/>
        <end position="57"/>
    </location>
</feature>
<gene>
    <name evidence="11" type="ORF">GCM10010916_37260</name>
</gene>
<keyword evidence="12" id="KW-1185">Reference proteome</keyword>
<keyword evidence="3" id="KW-1003">Cell membrane</keyword>
<sequence length="284" mass="30804">MSVSTSKTMAGGVGLPDKTASANRRSMSVNTKAFLLFLLILISGGAIWELVVSLRLLSPLIPAPSLILSQGFELIRDPFYSNGVNDAGIGIHLLASVQRVLTGFLLAAAAAVPLGFMIGMSAVLSKAIDPFIQVMRPVSPLAWLPIGLALFQSSESTAIFVIFISSIWPILINAIFGVRSIPRTYLNVARTLEANRWMIVRKVYLPATLPQIVTGLRISLGVAWLVIIAAEMLIGGRGIGYFVWNEWNNLDIANIIVCIVLIGLVGIVLDRLLSLVEKRVKYEH</sequence>
<feature type="transmembrane region" description="Helical" evidence="9">
    <location>
        <begin position="222"/>
        <end position="244"/>
    </location>
</feature>
<accession>A0A917G0X9</accession>
<dbReference type="FunFam" id="1.10.3720.10:FF:000003">
    <property type="entry name" value="Aliphatic sulfonate ABC transporter permease"/>
    <property type="match status" value="1"/>
</dbReference>
<keyword evidence="6 9" id="KW-1133">Transmembrane helix</keyword>
<reference evidence="11" key="1">
    <citation type="journal article" date="2014" name="Int. J. Syst. Evol. Microbiol.">
        <title>Complete genome sequence of Corynebacterium casei LMG S-19264T (=DSM 44701T), isolated from a smear-ripened cheese.</title>
        <authorList>
            <consortium name="US DOE Joint Genome Institute (JGI-PGF)"/>
            <person name="Walter F."/>
            <person name="Albersmeier A."/>
            <person name="Kalinowski J."/>
            <person name="Ruckert C."/>
        </authorList>
    </citation>
    <scope>NUCLEOTIDE SEQUENCE</scope>
    <source>
        <strain evidence="11">CGMCC 1.12987</strain>
    </source>
</reference>
<dbReference type="EMBL" id="BMGR01000013">
    <property type="protein sequence ID" value="GGG16972.1"/>
    <property type="molecule type" value="Genomic_DNA"/>
</dbReference>
<dbReference type="GO" id="GO:0042918">
    <property type="term" value="P:alkanesulfonate transmembrane transport"/>
    <property type="evidence" value="ECO:0007669"/>
    <property type="project" value="UniProtKB-ARBA"/>
</dbReference>
<evidence type="ECO:0000256" key="1">
    <source>
        <dbReference type="ARBA" id="ARBA00004429"/>
    </source>
</evidence>
<dbReference type="AlphaFoldDB" id="A0A917G0X9"/>
<evidence type="ECO:0000313" key="12">
    <source>
        <dbReference type="Proteomes" id="UP000644756"/>
    </source>
</evidence>
<dbReference type="InterPro" id="IPR005889">
    <property type="entry name" value="NtrB"/>
</dbReference>
<dbReference type="Proteomes" id="UP000644756">
    <property type="component" value="Unassembled WGS sequence"/>
</dbReference>
<organism evidence="11 12">
    <name type="scientific">Paenibacillus abyssi</name>
    <dbReference type="NCBI Taxonomy" id="1340531"/>
    <lineage>
        <taxon>Bacteria</taxon>
        <taxon>Bacillati</taxon>
        <taxon>Bacillota</taxon>
        <taxon>Bacilli</taxon>
        <taxon>Bacillales</taxon>
        <taxon>Paenibacillaceae</taxon>
        <taxon>Paenibacillus</taxon>
    </lineage>
</organism>
<dbReference type="CDD" id="cd06261">
    <property type="entry name" value="TM_PBP2"/>
    <property type="match status" value="1"/>
</dbReference>
<dbReference type="Gene3D" id="1.10.3720.10">
    <property type="entry name" value="MetI-like"/>
    <property type="match status" value="1"/>
</dbReference>
<dbReference type="PROSITE" id="PS50928">
    <property type="entry name" value="ABC_TM1"/>
    <property type="match status" value="1"/>
</dbReference>
<dbReference type="InterPro" id="IPR000515">
    <property type="entry name" value="MetI-like"/>
</dbReference>
<comment type="similarity">
    <text evidence="9">Belongs to the binding-protein-dependent transport system permease family.</text>
</comment>
<evidence type="ECO:0000259" key="10">
    <source>
        <dbReference type="PROSITE" id="PS50928"/>
    </source>
</evidence>
<protein>
    <recommendedName>
        <fullName evidence="10">ABC transmembrane type-1 domain-containing protein</fullName>
    </recommendedName>
</protein>
<evidence type="ECO:0000256" key="8">
    <source>
        <dbReference type="ARBA" id="ARBA00023136"/>
    </source>
</evidence>
<keyword evidence="7" id="KW-0406">Ion transport</keyword>
<feature type="transmembrane region" description="Helical" evidence="9">
    <location>
        <begin position="157"/>
        <end position="176"/>
    </location>
</feature>
<name>A0A917G0X9_9BACL</name>
<dbReference type="PANTHER" id="PTHR30151">
    <property type="entry name" value="ALKANE SULFONATE ABC TRANSPORTER-RELATED, MEMBRANE SUBUNIT"/>
    <property type="match status" value="1"/>
</dbReference>
<evidence type="ECO:0000256" key="5">
    <source>
        <dbReference type="ARBA" id="ARBA00022692"/>
    </source>
</evidence>
<comment type="caution">
    <text evidence="11">The sequence shown here is derived from an EMBL/GenBank/DDBJ whole genome shotgun (WGS) entry which is preliminary data.</text>
</comment>
<dbReference type="InterPro" id="IPR035906">
    <property type="entry name" value="MetI-like_sf"/>
</dbReference>
<comment type="subcellular location">
    <subcellularLocation>
        <location evidence="1">Cell inner membrane</location>
        <topology evidence="1">Multi-pass membrane protein</topology>
    </subcellularLocation>
    <subcellularLocation>
        <location evidence="9">Cell membrane</location>
        <topology evidence="9">Multi-pass membrane protein</topology>
    </subcellularLocation>
</comment>
<dbReference type="GO" id="GO:0015112">
    <property type="term" value="F:nitrate transmembrane transporter activity"/>
    <property type="evidence" value="ECO:0007669"/>
    <property type="project" value="InterPro"/>
</dbReference>